<sequence>MASTEKAADPEAAKEGHPLKPEARPPPPPPSRSLVDVFATVDVGLRVVLFASTLTAVLVMVTGKQTELSGVPIPVPVEAKFNNSPAFIYFVVALSVACLYSIITILASISVILKPAFSLSFILFFVIWDVVMLGLVASATGTAGGVAYIGHKGNSHTKWMKICNVYDKFCQHLAGSIAVSLFASIVLVLLIIFSVFFLHKKIPK</sequence>
<dbReference type="EMBL" id="PGOL01003832">
    <property type="protein sequence ID" value="PKI39308.1"/>
    <property type="molecule type" value="Genomic_DNA"/>
</dbReference>
<keyword evidence="7 8" id="KW-0472">Membrane</keyword>
<comment type="subcellular location">
    <subcellularLocation>
        <location evidence="1 8">Cell membrane</location>
        <topology evidence="1 8">Multi-pass membrane protein</topology>
    </subcellularLocation>
</comment>
<evidence type="ECO:0000313" key="9">
    <source>
        <dbReference type="EMBL" id="PKI39308.1"/>
    </source>
</evidence>
<comment type="subunit">
    <text evidence="3 8">Homodimer and heterodimers.</text>
</comment>
<keyword evidence="4 8" id="KW-1003">Cell membrane</keyword>
<dbReference type="NCBIfam" id="TIGR01569">
    <property type="entry name" value="A_tha_TIGR01569"/>
    <property type="match status" value="1"/>
</dbReference>
<evidence type="ECO:0000256" key="6">
    <source>
        <dbReference type="ARBA" id="ARBA00022989"/>
    </source>
</evidence>
<feature type="transmembrane region" description="Helical" evidence="8">
    <location>
        <begin position="86"/>
        <end position="109"/>
    </location>
</feature>
<dbReference type="InterPro" id="IPR044173">
    <property type="entry name" value="CASPL"/>
</dbReference>
<proteinExistence type="inferred from homology"/>
<dbReference type="Proteomes" id="UP000233551">
    <property type="component" value="Unassembled WGS sequence"/>
</dbReference>
<dbReference type="Pfam" id="PF04535">
    <property type="entry name" value="CASP_dom"/>
    <property type="match status" value="1"/>
</dbReference>
<reference evidence="9 10" key="1">
    <citation type="submission" date="2017-11" db="EMBL/GenBank/DDBJ databases">
        <title>De-novo sequencing of pomegranate (Punica granatum L.) genome.</title>
        <authorList>
            <person name="Akparov Z."/>
            <person name="Amiraslanov A."/>
            <person name="Hajiyeva S."/>
            <person name="Abbasov M."/>
            <person name="Kaur K."/>
            <person name="Hamwieh A."/>
            <person name="Solovyev V."/>
            <person name="Salamov A."/>
            <person name="Braich B."/>
            <person name="Kosarev P."/>
            <person name="Mahmoud A."/>
            <person name="Hajiyev E."/>
            <person name="Babayeva S."/>
            <person name="Izzatullayeva V."/>
            <person name="Mammadov A."/>
            <person name="Mammadov A."/>
            <person name="Sharifova S."/>
            <person name="Ojaghi J."/>
            <person name="Eynullazada K."/>
            <person name="Bayramov B."/>
            <person name="Abdulazimova A."/>
            <person name="Shahmuradov I."/>
        </authorList>
    </citation>
    <scope>NUCLEOTIDE SEQUENCE [LARGE SCALE GENOMIC DNA]</scope>
    <source>
        <strain evidence="10">cv. AG2017</strain>
        <tissue evidence="9">Leaf</tissue>
    </source>
</reference>
<evidence type="ECO:0000256" key="5">
    <source>
        <dbReference type="ARBA" id="ARBA00022692"/>
    </source>
</evidence>
<comment type="caution">
    <text evidence="9">The sequence shown here is derived from an EMBL/GenBank/DDBJ whole genome shotgun (WGS) entry which is preliminary data.</text>
</comment>
<evidence type="ECO:0000256" key="1">
    <source>
        <dbReference type="ARBA" id="ARBA00004651"/>
    </source>
</evidence>
<feature type="transmembrane region" description="Helical" evidence="8">
    <location>
        <begin position="121"/>
        <end position="150"/>
    </location>
</feature>
<dbReference type="GeneID" id="116207669"/>
<dbReference type="GO" id="GO:0005886">
    <property type="term" value="C:plasma membrane"/>
    <property type="evidence" value="ECO:0007669"/>
    <property type="project" value="UniProtKB-SubCell"/>
</dbReference>
<dbReference type="AlphaFoldDB" id="A0A2I0I5P8"/>
<evidence type="ECO:0000256" key="3">
    <source>
        <dbReference type="ARBA" id="ARBA00011489"/>
    </source>
</evidence>
<keyword evidence="10" id="KW-1185">Reference proteome</keyword>
<evidence type="ECO:0000256" key="4">
    <source>
        <dbReference type="ARBA" id="ARBA00022475"/>
    </source>
</evidence>
<evidence type="ECO:0000256" key="8">
    <source>
        <dbReference type="RuleBase" id="RU361233"/>
    </source>
</evidence>
<keyword evidence="6 8" id="KW-1133">Transmembrane helix</keyword>
<dbReference type="PANTHER" id="PTHR36488:SF8">
    <property type="entry name" value="CASP-LIKE PROTEIN 1U1"/>
    <property type="match status" value="1"/>
</dbReference>
<dbReference type="STRING" id="22663.A0A2I0I5P8"/>
<evidence type="ECO:0000313" key="10">
    <source>
        <dbReference type="Proteomes" id="UP000233551"/>
    </source>
</evidence>
<dbReference type="InterPro" id="IPR006702">
    <property type="entry name" value="CASP_dom"/>
</dbReference>
<keyword evidence="5 8" id="KW-0812">Transmembrane</keyword>
<dbReference type="PANTHER" id="PTHR36488">
    <property type="entry name" value="CASP-LIKE PROTEIN 1U1"/>
    <property type="match status" value="1"/>
</dbReference>
<evidence type="ECO:0000256" key="7">
    <source>
        <dbReference type="ARBA" id="ARBA00023136"/>
    </source>
</evidence>
<comment type="similarity">
    <text evidence="2 8">Belongs to the Casparian strip membrane proteins (CASP) family.</text>
</comment>
<organism evidence="9 10">
    <name type="scientific">Punica granatum</name>
    <name type="common">Pomegranate</name>
    <dbReference type="NCBI Taxonomy" id="22663"/>
    <lineage>
        <taxon>Eukaryota</taxon>
        <taxon>Viridiplantae</taxon>
        <taxon>Streptophyta</taxon>
        <taxon>Embryophyta</taxon>
        <taxon>Tracheophyta</taxon>
        <taxon>Spermatophyta</taxon>
        <taxon>Magnoliopsida</taxon>
        <taxon>eudicotyledons</taxon>
        <taxon>Gunneridae</taxon>
        <taxon>Pentapetalae</taxon>
        <taxon>rosids</taxon>
        <taxon>malvids</taxon>
        <taxon>Myrtales</taxon>
        <taxon>Lythraceae</taxon>
        <taxon>Punica</taxon>
    </lineage>
</organism>
<protein>
    <recommendedName>
        <fullName evidence="8">CASP-like protein</fullName>
    </recommendedName>
</protein>
<accession>A0A2I0I5P8</accession>
<feature type="transmembrane region" description="Helical" evidence="8">
    <location>
        <begin position="43"/>
        <end position="62"/>
    </location>
</feature>
<feature type="transmembrane region" description="Helical" evidence="8">
    <location>
        <begin position="177"/>
        <end position="198"/>
    </location>
</feature>
<dbReference type="OrthoDB" id="1926504at2759"/>
<evidence type="ECO:0000256" key="2">
    <source>
        <dbReference type="ARBA" id="ARBA00007651"/>
    </source>
</evidence>
<dbReference type="InterPro" id="IPR006459">
    <property type="entry name" value="CASP/CASPL"/>
</dbReference>
<name>A0A2I0I5P8_PUNGR</name>
<gene>
    <name evidence="9" type="ORF">CRG98_040294</name>
</gene>